<dbReference type="InterPro" id="IPR052058">
    <property type="entry name" value="Alcohol_O-acetyltransferase"/>
</dbReference>
<dbReference type="GeneID" id="30985347"/>
<dbReference type="PANTHER" id="PTHR28037">
    <property type="entry name" value="ALCOHOL O-ACETYLTRANSFERASE 1-RELATED"/>
    <property type="match status" value="1"/>
</dbReference>
<dbReference type="InterPro" id="IPR023213">
    <property type="entry name" value="CAT-like_dom_sf"/>
</dbReference>
<protein>
    <recommendedName>
        <fullName evidence="3">Alcohol acetyltransferase</fullName>
    </recommendedName>
</protein>
<dbReference type="Gene3D" id="3.30.559.10">
    <property type="entry name" value="Chloramphenicol acetyltransferase-like domain"/>
    <property type="match status" value="1"/>
</dbReference>
<evidence type="ECO:0008006" key="3">
    <source>
        <dbReference type="Google" id="ProtNLM"/>
    </source>
</evidence>
<dbReference type="Proteomes" id="UP000094285">
    <property type="component" value="Unassembled WGS sequence"/>
</dbReference>
<dbReference type="AlphaFoldDB" id="A0A1E4SD77"/>
<reference evidence="2" key="1">
    <citation type="submission" date="2016-05" db="EMBL/GenBank/DDBJ databases">
        <title>Comparative genomics of biotechnologically important yeasts.</title>
        <authorList>
            <consortium name="DOE Joint Genome Institute"/>
            <person name="Riley R."/>
            <person name="Haridas S."/>
            <person name="Wolfe K.H."/>
            <person name="Lopes M.R."/>
            <person name="Hittinger C.T."/>
            <person name="Goker M."/>
            <person name="Salamov A."/>
            <person name="Wisecaver J."/>
            <person name="Long T.M."/>
            <person name="Aerts A.L."/>
            <person name="Barry K."/>
            <person name="Choi C."/>
            <person name="Clum A."/>
            <person name="Coughlan A.Y."/>
            <person name="Deshpande S."/>
            <person name="Douglass A.P."/>
            <person name="Hanson S.J."/>
            <person name="Klenk H.-P."/>
            <person name="Labutti K."/>
            <person name="Lapidus A."/>
            <person name="Lindquist E."/>
            <person name="Lipzen A."/>
            <person name="Meier-Kolthoff J.P."/>
            <person name="Ohm R.A."/>
            <person name="Otillar R.P."/>
            <person name="Pangilinan J."/>
            <person name="Peng Y."/>
            <person name="Rokas A."/>
            <person name="Rosa C.A."/>
            <person name="Scheuner C."/>
            <person name="Sibirny A.A."/>
            <person name="Slot J.C."/>
            <person name="Stielow J.B."/>
            <person name="Sun H."/>
            <person name="Kurtzman C.P."/>
            <person name="Blackwell M."/>
            <person name="Grigoriev I.V."/>
            <person name="Jeffries T.W."/>
        </authorList>
    </citation>
    <scope>NUCLEOTIDE SEQUENCE [LARGE SCALE GENOMIC DNA]</scope>
    <source>
        <strain evidence="2">NRRL Y-17324</strain>
    </source>
</reference>
<gene>
    <name evidence="1" type="ORF">CANTADRAFT_7931</name>
</gene>
<proteinExistence type="predicted"/>
<organism evidence="1 2">
    <name type="scientific">Suhomyces tanzawaensis NRRL Y-17324</name>
    <dbReference type="NCBI Taxonomy" id="984487"/>
    <lineage>
        <taxon>Eukaryota</taxon>
        <taxon>Fungi</taxon>
        <taxon>Dikarya</taxon>
        <taxon>Ascomycota</taxon>
        <taxon>Saccharomycotina</taxon>
        <taxon>Pichiomycetes</taxon>
        <taxon>Debaryomycetaceae</taxon>
        <taxon>Suhomyces</taxon>
    </lineage>
</organism>
<dbReference type="Pfam" id="PF07247">
    <property type="entry name" value="AATase"/>
    <property type="match status" value="1"/>
</dbReference>
<sequence length="475" mass="54425">MTQLSRLPGSVERYFLYKNLQSTYTNFNVSARYNRGVTPSQLANALQRLVQKEVWLTYSFFRDEDFSDTEDDDGWRLSIVDLIKFEDVVSFVKIEAFDETVLNDILKLTCPYNHRNLPLWRLIVFELPSGEQYLTFYFDHALYDGRSGVYFQEALCDELSSLKKADPIEILFEHGNSSTTVKAPMPPLEHYKELNPTILDLIQMVLVIKSPPIVRNVFNVFRNWWNLMVPDTYKNPQFTFGKPIPGPETRVAIIKLSPAEISQALSYCKSNSLTLTPLLHATYLQCLEEVVFSKIDSSTKFSTLTCIAIDVRRCLPPSKSFQVGMLSNVDIVELPPVLGRTNMFVRYLQSRLSKQASSNFMSIGRASFYGYFRLRKLREISRTPSRATNVLSNLGRIKETEQDYKIVDVVFSQTVGIKTNTTLCVVSSKEGGLNAVLSYVPNFDDYYNGEERVMDVFVREYKRRILAIIGGSENL</sequence>
<dbReference type="SUPFAM" id="SSF52777">
    <property type="entry name" value="CoA-dependent acyltransferases"/>
    <property type="match status" value="1"/>
</dbReference>
<accession>A0A1E4SD77</accession>
<evidence type="ECO:0000313" key="2">
    <source>
        <dbReference type="Proteomes" id="UP000094285"/>
    </source>
</evidence>
<evidence type="ECO:0000313" key="1">
    <source>
        <dbReference type="EMBL" id="ODV77469.1"/>
    </source>
</evidence>
<dbReference type="STRING" id="984487.A0A1E4SD77"/>
<keyword evidence="2" id="KW-1185">Reference proteome</keyword>
<dbReference type="GO" id="GO:0008080">
    <property type="term" value="F:N-acetyltransferase activity"/>
    <property type="evidence" value="ECO:0007669"/>
    <property type="project" value="TreeGrafter"/>
</dbReference>
<dbReference type="RefSeq" id="XP_020062591.1">
    <property type="nucleotide sequence ID" value="XM_020211211.1"/>
</dbReference>
<name>A0A1E4SD77_9ASCO</name>
<dbReference type="EMBL" id="KV453915">
    <property type="protein sequence ID" value="ODV77469.1"/>
    <property type="molecule type" value="Genomic_DNA"/>
</dbReference>
<dbReference type="PANTHER" id="PTHR28037:SF1">
    <property type="entry name" value="ALCOHOL O-ACETYLTRANSFERASE 1-RELATED"/>
    <property type="match status" value="1"/>
</dbReference>
<dbReference type="InterPro" id="IPR010828">
    <property type="entry name" value="Atf2/Sli1-like"/>
</dbReference>
<dbReference type="OrthoDB" id="2150604at2759"/>